<feature type="transmembrane region" description="Helical" evidence="1">
    <location>
        <begin position="80"/>
        <end position="105"/>
    </location>
</feature>
<evidence type="ECO:0000313" key="3">
    <source>
        <dbReference type="Proteomes" id="UP001621418"/>
    </source>
</evidence>
<keyword evidence="1" id="KW-0812">Transmembrane</keyword>
<organism evidence="2 3">
    <name type="scientific">Nocardia salmonicida</name>
    <dbReference type="NCBI Taxonomy" id="53431"/>
    <lineage>
        <taxon>Bacteria</taxon>
        <taxon>Bacillati</taxon>
        <taxon>Actinomycetota</taxon>
        <taxon>Actinomycetes</taxon>
        <taxon>Mycobacteriales</taxon>
        <taxon>Nocardiaceae</taxon>
        <taxon>Nocardia</taxon>
    </lineage>
</organism>
<dbReference type="Proteomes" id="UP001621418">
    <property type="component" value="Chromosome"/>
</dbReference>
<feature type="transmembrane region" description="Helical" evidence="1">
    <location>
        <begin position="21"/>
        <end position="42"/>
    </location>
</feature>
<evidence type="ECO:0008006" key="4">
    <source>
        <dbReference type="Google" id="ProtNLM"/>
    </source>
</evidence>
<evidence type="ECO:0000313" key="2">
    <source>
        <dbReference type="EMBL" id="WTY39304.1"/>
    </source>
</evidence>
<reference evidence="2 3" key="1">
    <citation type="submission" date="2022-10" db="EMBL/GenBank/DDBJ databases">
        <title>The complete genomes of actinobacterial strains from the NBC collection.</title>
        <authorList>
            <person name="Joergensen T.S."/>
            <person name="Alvarez Arevalo M."/>
            <person name="Sterndorff E.B."/>
            <person name="Faurdal D."/>
            <person name="Vuksanovic O."/>
            <person name="Mourched A.-S."/>
            <person name="Charusanti P."/>
            <person name="Shaw S."/>
            <person name="Blin K."/>
            <person name="Weber T."/>
        </authorList>
    </citation>
    <scope>NUCLEOTIDE SEQUENCE [LARGE SCALE GENOMIC DNA]</scope>
    <source>
        <strain evidence="2 3">NBC_01413</strain>
    </source>
</reference>
<protein>
    <recommendedName>
        <fullName evidence="4">Integral membrane protein</fullName>
    </recommendedName>
</protein>
<accession>A0ABZ1NH07</accession>
<sequence length="168" mass="17240">MSTKEQSPSNTASRPPLLNRSVIQVAAAANAGLGLASFALAADLWKLDDGLSTPLLYLIGALCFVAAFVTAWGSREVGEGGWIVGVVAIDAVVTIAFIATMILSWDQITLAGGYFAMAGASIATLASLATVAAALGTKDVDASASPGHQPQRFPARDLRGQLLSPQLN</sequence>
<name>A0ABZ1NH07_9NOCA</name>
<feature type="transmembrane region" description="Helical" evidence="1">
    <location>
        <begin position="54"/>
        <end position="73"/>
    </location>
</feature>
<feature type="transmembrane region" description="Helical" evidence="1">
    <location>
        <begin position="111"/>
        <end position="135"/>
    </location>
</feature>
<keyword evidence="3" id="KW-1185">Reference proteome</keyword>
<gene>
    <name evidence="2" type="ORF">OG308_16450</name>
</gene>
<proteinExistence type="predicted"/>
<evidence type="ECO:0000256" key="1">
    <source>
        <dbReference type="SAM" id="Phobius"/>
    </source>
</evidence>
<dbReference type="EMBL" id="CP109527">
    <property type="protein sequence ID" value="WTY39304.1"/>
    <property type="molecule type" value="Genomic_DNA"/>
</dbReference>
<dbReference type="RefSeq" id="WP_357365397.1">
    <property type="nucleotide sequence ID" value="NZ_CP109527.1"/>
</dbReference>
<keyword evidence="1" id="KW-0472">Membrane</keyword>
<keyword evidence="1" id="KW-1133">Transmembrane helix</keyword>